<dbReference type="SUPFAM" id="SSF55729">
    <property type="entry name" value="Acyl-CoA N-acyltransferases (Nat)"/>
    <property type="match status" value="1"/>
</dbReference>
<gene>
    <name evidence="4" type="ORF">TH30_08670</name>
</gene>
<feature type="domain" description="N-acetyltransferase" evidence="3">
    <location>
        <begin position="1"/>
        <end position="162"/>
    </location>
</feature>
<dbReference type="CDD" id="cd04301">
    <property type="entry name" value="NAT_SF"/>
    <property type="match status" value="1"/>
</dbReference>
<evidence type="ECO:0000259" key="3">
    <source>
        <dbReference type="PROSITE" id="PS51186"/>
    </source>
</evidence>
<keyword evidence="1 4" id="KW-0808">Transferase</keyword>
<dbReference type="AlphaFoldDB" id="A0A367WYY4"/>
<protein>
    <submittedName>
        <fullName evidence="4">Phosphinothricin acetyltransferase</fullName>
    </submittedName>
</protein>
<dbReference type="InterPro" id="IPR000182">
    <property type="entry name" value="GNAT_dom"/>
</dbReference>
<dbReference type="Gene3D" id="3.40.630.30">
    <property type="match status" value="1"/>
</dbReference>
<comment type="caution">
    <text evidence="4">The sequence shown here is derived from an EMBL/GenBank/DDBJ whole genome shotgun (WGS) entry which is preliminary data.</text>
</comment>
<evidence type="ECO:0000313" key="4">
    <source>
        <dbReference type="EMBL" id="RCK46653.1"/>
    </source>
</evidence>
<dbReference type="PROSITE" id="PS51186">
    <property type="entry name" value="GNAT"/>
    <property type="match status" value="1"/>
</dbReference>
<keyword evidence="2" id="KW-0012">Acyltransferase</keyword>
<dbReference type="RefSeq" id="WP_114097629.1">
    <property type="nucleotide sequence ID" value="NZ_JPWI01000004.1"/>
</dbReference>
<evidence type="ECO:0000256" key="2">
    <source>
        <dbReference type="ARBA" id="ARBA00023315"/>
    </source>
</evidence>
<proteinExistence type="predicted"/>
<sequence>MIIRAMRPEDGASVVDIYARGISTGNATFQENAGTWENWDDGHLKECRLVACDDTGRVTGWAGLSGVSSRCVYRGVAEISVYVDPDVQGQGIGKALLSSLITESEALGIWSLEAGIFPENTASIALHKRLGFEEIGLRRGLGRMGYGPMAGQWRDVMLLQRRSTTVGVD</sequence>
<dbReference type="EMBL" id="JPWI01000004">
    <property type="protein sequence ID" value="RCK46653.1"/>
    <property type="molecule type" value="Genomic_DNA"/>
</dbReference>
<dbReference type="PANTHER" id="PTHR43072:SF23">
    <property type="entry name" value="UPF0039 PROTEIN C11D3.02C"/>
    <property type="match status" value="1"/>
</dbReference>
<dbReference type="Pfam" id="PF00583">
    <property type="entry name" value="Acetyltransf_1"/>
    <property type="match status" value="1"/>
</dbReference>
<dbReference type="InterPro" id="IPR016181">
    <property type="entry name" value="Acyl_CoA_acyltransferase"/>
</dbReference>
<dbReference type="Proteomes" id="UP000252255">
    <property type="component" value="Unassembled WGS sequence"/>
</dbReference>
<reference evidence="4 5" key="1">
    <citation type="submission" date="2014-07" db="EMBL/GenBank/DDBJ databases">
        <title>Draft genome sequence of Thalassospira profundimaris PR54-5.</title>
        <authorList>
            <person name="Lai Q."/>
            <person name="Shao Z."/>
        </authorList>
    </citation>
    <scope>NUCLEOTIDE SEQUENCE [LARGE SCALE GENOMIC DNA]</scope>
    <source>
        <strain evidence="4 5">PR54-5</strain>
    </source>
</reference>
<organism evidence="4 5">
    <name type="scientific">Thalassospira profundimaris</name>
    <dbReference type="NCBI Taxonomy" id="502049"/>
    <lineage>
        <taxon>Bacteria</taxon>
        <taxon>Pseudomonadati</taxon>
        <taxon>Pseudomonadota</taxon>
        <taxon>Alphaproteobacteria</taxon>
        <taxon>Rhodospirillales</taxon>
        <taxon>Thalassospiraceae</taxon>
        <taxon>Thalassospira</taxon>
    </lineage>
</organism>
<accession>A0A367WYY4</accession>
<name>A0A367WYY4_9PROT</name>
<dbReference type="OrthoDB" id="5459937at2"/>
<evidence type="ECO:0000313" key="5">
    <source>
        <dbReference type="Proteomes" id="UP000252255"/>
    </source>
</evidence>
<dbReference type="PANTHER" id="PTHR43072">
    <property type="entry name" value="N-ACETYLTRANSFERASE"/>
    <property type="match status" value="1"/>
</dbReference>
<dbReference type="GO" id="GO:0016747">
    <property type="term" value="F:acyltransferase activity, transferring groups other than amino-acyl groups"/>
    <property type="evidence" value="ECO:0007669"/>
    <property type="project" value="InterPro"/>
</dbReference>
<evidence type="ECO:0000256" key="1">
    <source>
        <dbReference type="ARBA" id="ARBA00022679"/>
    </source>
</evidence>